<dbReference type="PANTHER" id="PTHR42877">
    <property type="entry name" value="L-ORNITHINE N(5)-MONOOXYGENASE-RELATED"/>
    <property type="match status" value="1"/>
</dbReference>
<accession>A0ABQ8K3F3</accession>
<sequence length="567" mass="62639">MTNTLLEEKESRYDVAIVGAGPGGVMMGIALKEQLGVHDIRIYDKSSDFGGTWLDNSYPGSASDTPAHFYTPTTHINPHWSRTFPPQSELLAYWRGLASQYSLHTNASFFTRVVHASWNATTQHYDIEIEDVRTGERRQEHAKFVVSATGLVSEPRYPEGIQGLGQKGECAFEGVGGLWHSARWRHDVDFHGRKVAVIGNSASAAQFVPCLSADPATHVVNFCRSPNWFVYGARHRYPPALRWVLAHVPLALRIFRMSVILINYGRPIWHTLRQKVKSGGKEGREADLTAYMKRTAPAKYHQQLTPNYPMTCRRPILDAGYYACLHRPNVELRSNAVREVTKSGLRFEDGTEEAFDVIILSTGFITGRSLFTIKGEGGVDLDEFWKSEGRPMAHRGVCVPGFPNLFLIAGPNTVTRNGSAIFTHEVGVDYIVQLLTPLLRPSPCPSLTLRVPLAAYRAFNAAQAPALAAGAAATAACPPSWFRADGGTGANFSTWPGSIYGFWWAMRKVRWEEYDVRDAEGTAVDVGGRWTKVVGALVSVGAVLGMGVGWWERERVGKLVQGALRGH</sequence>
<keyword evidence="3" id="KW-1185">Reference proteome</keyword>
<dbReference type="InterPro" id="IPR036188">
    <property type="entry name" value="FAD/NAD-bd_sf"/>
</dbReference>
<evidence type="ECO:0008006" key="4">
    <source>
        <dbReference type="Google" id="ProtNLM"/>
    </source>
</evidence>
<proteinExistence type="inferred from homology"/>
<dbReference type="Gene3D" id="3.50.50.60">
    <property type="entry name" value="FAD/NAD(P)-binding domain"/>
    <property type="match status" value="2"/>
</dbReference>
<reference evidence="2 3" key="1">
    <citation type="journal article" date="2021" name="Environ. Microbiol.">
        <title>Gene family expansions and transcriptome signatures uncover fungal adaptations to wood decay.</title>
        <authorList>
            <person name="Hage H."/>
            <person name="Miyauchi S."/>
            <person name="Viragh M."/>
            <person name="Drula E."/>
            <person name="Min B."/>
            <person name="Chaduli D."/>
            <person name="Navarro D."/>
            <person name="Favel A."/>
            <person name="Norest M."/>
            <person name="Lesage-Meessen L."/>
            <person name="Balint B."/>
            <person name="Merenyi Z."/>
            <person name="de Eugenio L."/>
            <person name="Morin E."/>
            <person name="Martinez A.T."/>
            <person name="Baldrian P."/>
            <person name="Stursova M."/>
            <person name="Martinez M.J."/>
            <person name="Novotny C."/>
            <person name="Magnuson J.K."/>
            <person name="Spatafora J.W."/>
            <person name="Maurice S."/>
            <person name="Pangilinan J."/>
            <person name="Andreopoulos W."/>
            <person name="LaButti K."/>
            <person name="Hundley H."/>
            <person name="Na H."/>
            <person name="Kuo A."/>
            <person name="Barry K."/>
            <person name="Lipzen A."/>
            <person name="Henrissat B."/>
            <person name="Riley R."/>
            <person name="Ahrendt S."/>
            <person name="Nagy L.G."/>
            <person name="Grigoriev I.V."/>
            <person name="Martin F."/>
            <person name="Rosso M.N."/>
        </authorList>
    </citation>
    <scope>NUCLEOTIDE SEQUENCE [LARGE SCALE GENOMIC DNA]</scope>
    <source>
        <strain evidence="2 3">CIRM-BRFM 1785</strain>
    </source>
</reference>
<evidence type="ECO:0000313" key="2">
    <source>
        <dbReference type="EMBL" id="KAH9830894.1"/>
    </source>
</evidence>
<protein>
    <recommendedName>
        <fullName evidence="4">Cation diffusion facilitator CzcD-associated flavoprotein CzcO</fullName>
    </recommendedName>
</protein>
<evidence type="ECO:0000313" key="3">
    <source>
        <dbReference type="Proteomes" id="UP000814176"/>
    </source>
</evidence>
<dbReference type="RefSeq" id="XP_047774141.1">
    <property type="nucleotide sequence ID" value="XM_047924984.1"/>
</dbReference>
<comment type="similarity">
    <text evidence="1">Belongs to the FAD-binding monooxygenase family.</text>
</comment>
<comment type="caution">
    <text evidence="2">The sequence shown here is derived from an EMBL/GenBank/DDBJ whole genome shotgun (WGS) entry which is preliminary data.</text>
</comment>
<dbReference type="GeneID" id="72005716"/>
<evidence type="ECO:0000256" key="1">
    <source>
        <dbReference type="ARBA" id="ARBA00010139"/>
    </source>
</evidence>
<dbReference type="EMBL" id="JADCUA010000028">
    <property type="protein sequence ID" value="KAH9830894.1"/>
    <property type="molecule type" value="Genomic_DNA"/>
</dbReference>
<dbReference type="Proteomes" id="UP000814176">
    <property type="component" value="Unassembled WGS sequence"/>
</dbReference>
<dbReference type="Pfam" id="PF13450">
    <property type="entry name" value="NAD_binding_8"/>
    <property type="match status" value="1"/>
</dbReference>
<name>A0ABQ8K3F3_9APHY</name>
<gene>
    <name evidence="2" type="ORF">C8Q71DRAFT_783621</name>
</gene>
<dbReference type="PANTHER" id="PTHR42877:SF4">
    <property type="entry name" value="FAD_NAD(P)-BINDING DOMAIN-CONTAINING PROTEIN-RELATED"/>
    <property type="match status" value="1"/>
</dbReference>
<dbReference type="InterPro" id="IPR051209">
    <property type="entry name" value="FAD-bind_Monooxygenase_sf"/>
</dbReference>
<organism evidence="2 3">
    <name type="scientific">Rhodofomes roseus</name>
    <dbReference type="NCBI Taxonomy" id="34475"/>
    <lineage>
        <taxon>Eukaryota</taxon>
        <taxon>Fungi</taxon>
        <taxon>Dikarya</taxon>
        <taxon>Basidiomycota</taxon>
        <taxon>Agaricomycotina</taxon>
        <taxon>Agaricomycetes</taxon>
        <taxon>Polyporales</taxon>
        <taxon>Rhodofomes</taxon>
    </lineage>
</organism>
<dbReference type="SUPFAM" id="SSF51905">
    <property type="entry name" value="FAD/NAD(P)-binding domain"/>
    <property type="match status" value="1"/>
</dbReference>